<organism evidence="2 3">
    <name type="scientific">Halolamina pelagica</name>
    <dbReference type="NCBI Taxonomy" id="699431"/>
    <lineage>
        <taxon>Archaea</taxon>
        <taxon>Methanobacteriati</taxon>
        <taxon>Methanobacteriota</taxon>
        <taxon>Stenosarchaea group</taxon>
        <taxon>Halobacteria</taxon>
        <taxon>Halobacteriales</taxon>
        <taxon>Haloferacaceae</taxon>
    </lineage>
</organism>
<feature type="compositionally biased region" description="Acidic residues" evidence="1">
    <location>
        <begin position="25"/>
        <end position="35"/>
    </location>
</feature>
<evidence type="ECO:0000256" key="1">
    <source>
        <dbReference type="SAM" id="MobiDB-lite"/>
    </source>
</evidence>
<accession>A0A0P7GNM2</accession>
<proteinExistence type="predicted"/>
<keyword evidence="3" id="KW-1185">Reference proteome</keyword>
<evidence type="ECO:0000313" key="3">
    <source>
        <dbReference type="Proteomes" id="UP000050535"/>
    </source>
</evidence>
<name>A0A0P7GNM2_9EURY</name>
<dbReference type="Proteomes" id="UP000050535">
    <property type="component" value="Unassembled WGS sequence"/>
</dbReference>
<dbReference type="AlphaFoldDB" id="A0A0P7GNM2"/>
<feature type="region of interest" description="Disordered" evidence="1">
    <location>
        <begin position="1"/>
        <end position="35"/>
    </location>
</feature>
<evidence type="ECO:0000313" key="2">
    <source>
        <dbReference type="EMBL" id="KPN30237.1"/>
    </source>
</evidence>
<gene>
    <name evidence="2" type="ORF">SY89_00963</name>
</gene>
<comment type="caution">
    <text evidence="2">The sequence shown here is derived from an EMBL/GenBank/DDBJ whole genome shotgun (WGS) entry which is preliminary data.</text>
</comment>
<dbReference type="EMBL" id="LGUC01000001">
    <property type="protein sequence ID" value="KPN30237.1"/>
    <property type="molecule type" value="Genomic_DNA"/>
</dbReference>
<protein>
    <submittedName>
        <fullName evidence="2">Uncharacterized protein</fullName>
    </submittedName>
</protein>
<reference evidence="3" key="1">
    <citation type="submission" date="2013-11" db="EMBL/GenBank/DDBJ databases">
        <authorList>
            <person name="Hoang H.T."/>
            <person name="Killian M.L."/>
            <person name="Madson D.M."/>
            <person name="Arruda P.H.E."/>
            <person name="Sun D."/>
            <person name="Schwartz K.J."/>
            <person name="Yoon K."/>
        </authorList>
    </citation>
    <scope>NUCLEOTIDE SEQUENCE [LARGE SCALE GENOMIC DNA]</scope>
    <source>
        <strain evidence="3">CDK2</strain>
    </source>
</reference>
<sequence>MAAKNHSVGIDHVTVVPAPAAPSDESTEDDADDEQ</sequence>